<dbReference type="AlphaFoldDB" id="A0A6G0U9I4"/>
<gene>
    <name evidence="1" type="ORF">AGLY_001277</name>
</gene>
<evidence type="ECO:0000313" key="2">
    <source>
        <dbReference type="Proteomes" id="UP000475862"/>
    </source>
</evidence>
<reference evidence="1 2" key="1">
    <citation type="submission" date="2019-08" db="EMBL/GenBank/DDBJ databases">
        <title>The genome of the soybean aphid Biotype 1, its phylome, world population structure and adaptation to the North American continent.</title>
        <authorList>
            <person name="Giordano R."/>
            <person name="Donthu R.K."/>
            <person name="Hernandez A.G."/>
            <person name="Wright C.L."/>
            <person name="Zimin A.V."/>
        </authorList>
    </citation>
    <scope>NUCLEOTIDE SEQUENCE [LARGE SCALE GENOMIC DNA]</scope>
    <source>
        <tissue evidence="1">Whole aphids</tissue>
    </source>
</reference>
<accession>A0A6G0U9I4</accession>
<name>A0A6G0U9I4_APHGL</name>
<proteinExistence type="predicted"/>
<comment type="caution">
    <text evidence="1">The sequence shown here is derived from an EMBL/GenBank/DDBJ whole genome shotgun (WGS) entry which is preliminary data.</text>
</comment>
<keyword evidence="2" id="KW-1185">Reference proteome</keyword>
<dbReference type="Proteomes" id="UP000475862">
    <property type="component" value="Unassembled WGS sequence"/>
</dbReference>
<evidence type="ECO:0000313" key="1">
    <source>
        <dbReference type="EMBL" id="KAE9545734.1"/>
    </source>
</evidence>
<sequence length="207" mass="24885">MYSYNFLITIRITYEELCIPFSKFFLQIFEEKFMKNLIPNFKNLVIKEKIFTIFQPQNYLQIFAILTYFKPCIKFSKFSGQPKNFYCYLKKKYLEKLKISIQNKKFDFDVNWFCVKNPIQLPFQRGAEVKNRSIFTAPNVVDRQKKKTKTKTHIIVKSIHSSLRSESNTDYFRIQVPSVFTYLYSLDWSTHYISILKFGKQINQSTK</sequence>
<dbReference type="EMBL" id="VYZN01000001">
    <property type="protein sequence ID" value="KAE9545734.1"/>
    <property type="molecule type" value="Genomic_DNA"/>
</dbReference>
<organism evidence="1 2">
    <name type="scientific">Aphis glycines</name>
    <name type="common">Soybean aphid</name>
    <dbReference type="NCBI Taxonomy" id="307491"/>
    <lineage>
        <taxon>Eukaryota</taxon>
        <taxon>Metazoa</taxon>
        <taxon>Ecdysozoa</taxon>
        <taxon>Arthropoda</taxon>
        <taxon>Hexapoda</taxon>
        <taxon>Insecta</taxon>
        <taxon>Pterygota</taxon>
        <taxon>Neoptera</taxon>
        <taxon>Paraneoptera</taxon>
        <taxon>Hemiptera</taxon>
        <taxon>Sternorrhyncha</taxon>
        <taxon>Aphidomorpha</taxon>
        <taxon>Aphidoidea</taxon>
        <taxon>Aphididae</taxon>
        <taxon>Aphidini</taxon>
        <taxon>Aphis</taxon>
        <taxon>Aphis</taxon>
    </lineage>
</organism>
<protein>
    <submittedName>
        <fullName evidence="1">Uncharacterized protein</fullName>
    </submittedName>
</protein>